<dbReference type="InterPro" id="IPR035979">
    <property type="entry name" value="RBD_domain_sf"/>
</dbReference>
<keyword evidence="3" id="KW-0677">Repeat</keyword>
<dbReference type="GO" id="GO:0097157">
    <property type="term" value="F:pre-mRNA intronic binding"/>
    <property type="evidence" value="ECO:0007669"/>
    <property type="project" value="TreeGrafter"/>
</dbReference>
<dbReference type="PANTHER" id="PTHR16105:SF0">
    <property type="entry name" value="RNA-BINDING REGION-CONTAINING PROTEIN 3"/>
    <property type="match status" value="1"/>
</dbReference>
<evidence type="ECO:0000313" key="10">
    <source>
        <dbReference type="Proteomes" id="UP001431783"/>
    </source>
</evidence>
<proteinExistence type="predicted"/>
<evidence type="ECO:0000259" key="8">
    <source>
        <dbReference type="PROSITE" id="PS50102"/>
    </source>
</evidence>
<dbReference type="InterPro" id="IPR045164">
    <property type="entry name" value="RBM41/RNPC3"/>
</dbReference>
<keyword evidence="4 6" id="KW-0694">RNA-binding</keyword>
<feature type="region of interest" description="Disordered" evidence="7">
    <location>
        <begin position="180"/>
        <end position="232"/>
    </location>
</feature>
<dbReference type="Proteomes" id="UP001431783">
    <property type="component" value="Unassembled WGS sequence"/>
</dbReference>
<dbReference type="GO" id="GO:0000398">
    <property type="term" value="P:mRNA splicing, via spliceosome"/>
    <property type="evidence" value="ECO:0007669"/>
    <property type="project" value="TreeGrafter"/>
</dbReference>
<gene>
    <name evidence="9" type="ORF">WA026_013274</name>
</gene>
<dbReference type="EMBL" id="JARQZJ010000066">
    <property type="protein sequence ID" value="KAK9880950.1"/>
    <property type="molecule type" value="Genomic_DNA"/>
</dbReference>
<dbReference type="Gene3D" id="3.30.70.330">
    <property type="match status" value="2"/>
</dbReference>
<feature type="domain" description="RRM" evidence="8">
    <location>
        <begin position="5"/>
        <end position="79"/>
    </location>
</feature>
<dbReference type="SUPFAM" id="SSF54928">
    <property type="entry name" value="RNA-binding domain, RBD"/>
    <property type="match status" value="2"/>
</dbReference>
<evidence type="ECO:0000256" key="7">
    <source>
        <dbReference type="SAM" id="MobiDB-lite"/>
    </source>
</evidence>
<name>A0AAW1UIL6_9CUCU</name>
<reference evidence="9 10" key="1">
    <citation type="submission" date="2023-03" db="EMBL/GenBank/DDBJ databases">
        <title>Genome insight into feeding habits of ladybird beetles.</title>
        <authorList>
            <person name="Li H.-S."/>
            <person name="Huang Y.-H."/>
            <person name="Pang H."/>
        </authorList>
    </citation>
    <scope>NUCLEOTIDE SEQUENCE [LARGE SCALE GENOMIC DNA]</scope>
    <source>
        <strain evidence="9">SYSU_2023b</strain>
        <tissue evidence="9">Whole body</tissue>
    </source>
</reference>
<dbReference type="CDD" id="cd12239">
    <property type="entry name" value="RRM2_RBM40_like"/>
    <property type="match status" value="1"/>
</dbReference>
<evidence type="ECO:0000256" key="5">
    <source>
        <dbReference type="ARBA" id="ARBA00023242"/>
    </source>
</evidence>
<evidence type="ECO:0000256" key="4">
    <source>
        <dbReference type="ARBA" id="ARBA00022884"/>
    </source>
</evidence>
<keyword evidence="5" id="KW-0539">Nucleus</keyword>
<feature type="domain" description="RRM" evidence="8">
    <location>
        <begin position="336"/>
        <end position="419"/>
    </location>
</feature>
<organism evidence="9 10">
    <name type="scientific">Henosepilachna vigintioctopunctata</name>
    <dbReference type="NCBI Taxonomy" id="420089"/>
    <lineage>
        <taxon>Eukaryota</taxon>
        <taxon>Metazoa</taxon>
        <taxon>Ecdysozoa</taxon>
        <taxon>Arthropoda</taxon>
        <taxon>Hexapoda</taxon>
        <taxon>Insecta</taxon>
        <taxon>Pterygota</taxon>
        <taxon>Neoptera</taxon>
        <taxon>Endopterygota</taxon>
        <taxon>Coleoptera</taxon>
        <taxon>Polyphaga</taxon>
        <taxon>Cucujiformia</taxon>
        <taxon>Coccinelloidea</taxon>
        <taxon>Coccinellidae</taxon>
        <taxon>Epilachninae</taxon>
        <taxon>Epilachnini</taxon>
        <taxon>Henosepilachna</taxon>
    </lineage>
</organism>
<comment type="caution">
    <text evidence="9">The sequence shown here is derived from an EMBL/GenBank/DDBJ whole genome shotgun (WGS) entry which is preliminary data.</text>
</comment>
<dbReference type="GO" id="GO:0005689">
    <property type="term" value="C:U12-type spliceosomal complex"/>
    <property type="evidence" value="ECO:0007669"/>
    <property type="project" value="TreeGrafter"/>
</dbReference>
<dbReference type="AlphaFoldDB" id="A0AAW1UIL6"/>
<dbReference type="SMART" id="SM00360">
    <property type="entry name" value="RRM"/>
    <property type="match status" value="2"/>
</dbReference>
<evidence type="ECO:0000256" key="6">
    <source>
        <dbReference type="PROSITE-ProRule" id="PRU00176"/>
    </source>
</evidence>
<dbReference type="PANTHER" id="PTHR16105">
    <property type="entry name" value="RNA-BINDING REGION-CONTAINING PROTEIN 3"/>
    <property type="match status" value="1"/>
</dbReference>
<sequence>MVIDNVLRVKHLPKELSNEEKEEFLQHFGATEVKIVNYPKEKVIAFAKFENAEVAKAVLFRLHQLVVLNSRLSVDYAEHDIGDKQPKLKKVEDDSLQKKCFKNFIVKLHSFNNSAGFHQPPPPHLRYEYPKANRPTINNIAHVLATVPKFYMQVLHLMNRMNLPPPFVLETVSTPPLKPHLNVIPQKQIPLTPVTQNSKSSSESEIESDNESNTKDIIPQKHNISQKRPIKRPKFIKPNAKQVVPSKIIKNEEVFDKVNILSQRHIELKVSSESLERLENVENDTIVEEHIMGKEVSKEKIGTVIGDEDLKSNQIPLKDLGVFPIFKDYHPGIPSNRLYIKNIAKNVKIEDLEHIFNRYKIEPSESKPTQFDIRLMQEGRMKGQAFVTLDSTQTAQKAVEETNGFILKDKPLVVMFARSSKS</sequence>
<accession>A0AAW1UIL6</accession>
<evidence type="ECO:0000256" key="2">
    <source>
        <dbReference type="ARBA" id="ARBA00020364"/>
    </source>
</evidence>
<dbReference type="PROSITE" id="PS50102">
    <property type="entry name" value="RRM"/>
    <property type="match status" value="2"/>
</dbReference>
<evidence type="ECO:0000313" key="9">
    <source>
        <dbReference type="EMBL" id="KAK9880950.1"/>
    </source>
</evidence>
<comment type="subcellular location">
    <subcellularLocation>
        <location evidence="1">Nucleus</location>
    </subcellularLocation>
</comment>
<keyword evidence="10" id="KW-1185">Reference proteome</keyword>
<dbReference type="FunFam" id="3.30.70.330:FF:000207">
    <property type="entry name" value="RNA-binding region (RNP1, RRM)-containing 3"/>
    <property type="match status" value="1"/>
</dbReference>
<dbReference type="InterPro" id="IPR000504">
    <property type="entry name" value="RRM_dom"/>
</dbReference>
<dbReference type="Pfam" id="PF00076">
    <property type="entry name" value="RRM_1"/>
    <property type="match status" value="1"/>
</dbReference>
<dbReference type="GO" id="GO:0030626">
    <property type="term" value="F:U12 snRNA binding"/>
    <property type="evidence" value="ECO:0007669"/>
    <property type="project" value="TreeGrafter"/>
</dbReference>
<evidence type="ECO:0000256" key="3">
    <source>
        <dbReference type="ARBA" id="ARBA00022737"/>
    </source>
</evidence>
<protein>
    <recommendedName>
        <fullName evidence="2">RNA-binding region-containing protein 3</fullName>
    </recommendedName>
</protein>
<evidence type="ECO:0000256" key="1">
    <source>
        <dbReference type="ARBA" id="ARBA00004123"/>
    </source>
</evidence>
<dbReference type="InterPro" id="IPR012677">
    <property type="entry name" value="Nucleotide-bd_a/b_plait_sf"/>
</dbReference>